<reference evidence="2" key="1">
    <citation type="submission" date="2016-10" db="EMBL/GenBank/DDBJ databases">
        <authorList>
            <person name="Varghese N."/>
        </authorList>
    </citation>
    <scope>NUCLEOTIDE SEQUENCE [LARGE SCALE GENOMIC DNA]</scope>
    <source>
        <strain evidence="2">DSM 44719</strain>
    </source>
</reference>
<dbReference type="Pfam" id="PF01527">
    <property type="entry name" value="HTH_Tnp_1"/>
    <property type="match status" value="1"/>
</dbReference>
<evidence type="ECO:0000313" key="2">
    <source>
        <dbReference type="Proteomes" id="UP000183407"/>
    </source>
</evidence>
<dbReference type="RefSeq" id="WP_073369089.1">
    <property type="nucleotide sequence ID" value="NZ_FNTL01000005.1"/>
</dbReference>
<gene>
    <name evidence="1" type="ORF">SAMN04490220_8435</name>
</gene>
<dbReference type="InterPro" id="IPR051839">
    <property type="entry name" value="RD_transcriptional_regulator"/>
</dbReference>
<dbReference type="EMBL" id="FNTL01000005">
    <property type="protein sequence ID" value="SEE80861.1"/>
    <property type="molecule type" value="Genomic_DNA"/>
</dbReference>
<name>A0A1H5LWT3_RHOJO</name>
<dbReference type="PANTHER" id="PTHR33215:SF13">
    <property type="entry name" value="PROTEIN DISTAL ANTENNA"/>
    <property type="match status" value="1"/>
</dbReference>
<dbReference type="Gene3D" id="1.10.10.10">
    <property type="entry name" value="Winged helix-like DNA-binding domain superfamily/Winged helix DNA-binding domain"/>
    <property type="match status" value="1"/>
</dbReference>
<organism evidence="1 2">
    <name type="scientific">Rhodococcus jostii</name>
    <dbReference type="NCBI Taxonomy" id="132919"/>
    <lineage>
        <taxon>Bacteria</taxon>
        <taxon>Bacillati</taxon>
        <taxon>Actinomycetota</taxon>
        <taxon>Actinomycetes</taxon>
        <taxon>Mycobacteriales</taxon>
        <taxon>Nocardiaceae</taxon>
        <taxon>Rhodococcus</taxon>
    </lineage>
</organism>
<dbReference type="GO" id="GO:0006313">
    <property type="term" value="P:DNA transposition"/>
    <property type="evidence" value="ECO:0007669"/>
    <property type="project" value="InterPro"/>
</dbReference>
<dbReference type="GO" id="GO:0003677">
    <property type="term" value="F:DNA binding"/>
    <property type="evidence" value="ECO:0007669"/>
    <property type="project" value="InterPro"/>
</dbReference>
<dbReference type="PANTHER" id="PTHR33215">
    <property type="entry name" value="PROTEIN DISTAL ANTENNA"/>
    <property type="match status" value="1"/>
</dbReference>
<sequence>MSRSRRSYTTEYKVEAAHRVIDSGRTIASVARDLGLNESLLGSWVADERRRVDAATAQGQAPLTPAERDELTRLRKQVTELEKDNAFLKKASAYVGDRCQASVSSSR</sequence>
<dbReference type="OrthoDB" id="52928at2"/>
<proteinExistence type="predicted"/>
<dbReference type="Proteomes" id="UP000183407">
    <property type="component" value="Unassembled WGS sequence"/>
</dbReference>
<dbReference type="InterPro" id="IPR002514">
    <property type="entry name" value="Transposase_8"/>
</dbReference>
<dbReference type="AlphaFoldDB" id="A0A1H5LWT3"/>
<dbReference type="SUPFAM" id="SSF46689">
    <property type="entry name" value="Homeodomain-like"/>
    <property type="match status" value="1"/>
</dbReference>
<evidence type="ECO:0000313" key="1">
    <source>
        <dbReference type="EMBL" id="SEE80861.1"/>
    </source>
</evidence>
<dbReference type="InterPro" id="IPR036388">
    <property type="entry name" value="WH-like_DNA-bd_sf"/>
</dbReference>
<protein>
    <submittedName>
        <fullName evidence="1">Transposase and inactivated derivatives</fullName>
    </submittedName>
</protein>
<accession>A0A1H5LWT3</accession>
<dbReference type="InterPro" id="IPR009057">
    <property type="entry name" value="Homeodomain-like_sf"/>
</dbReference>
<dbReference type="GO" id="GO:0004803">
    <property type="term" value="F:transposase activity"/>
    <property type="evidence" value="ECO:0007669"/>
    <property type="project" value="InterPro"/>
</dbReference>